<dbReference type="InterPro" id="IPR050797">
    <property type="entry name" value="Carb_Metab_Trans_Reg"/>
</dbReference>
<reference evidence="7" key="2">
    <citation type="submission" date="2020-04" db="EMBL/GenBank/DDBJ databases">
        <authorList>
            <person name="Santos R.A.C."/>
            <person name="Steenwyk J.L."/>
            <person name="Rivero-Menendez O."/>
            <person name="Mead M.E."/>
            <person name="Silva L.P."/>
            <person name="Bastos R.W."/>
            <person name="Alastruey-Izquierdo A."/>
            <person name="Goldman G.H."/>
            <person name="Rokas A."/>
        </authorList>
    </citation>
    <scope>NUCLEOTIDE SEQUENCE</scope>
    <source>
        <strain evidence="7">CNM-CM8927</strain>
    </source>
</reference>
<sequence>MTDISSASGSSSSSSNSVSSSSSRLIEPQFRLACEECHVRKVRCEPSLTGSGGSCEACRVNQRRCLFSLRSKIGRPRKQASSTNTKTAVHNTTGMSVSSGCPPSMTVLQMLAQSDDLRKELNGSQSPKDWSQSQSNGRRRVPVETNQWGNTAWHPISENLTMDPVGDISAVYNFEETGGFGIESERFGQLMTHNSVGAQMEPFSSDFAHAAESLQMDAFMTENWYVAGGVIESSETDGEQDFNNALKLYGELHNRCKATSLNILAESDQDELSSVFQILDKLNQITSVLQHNPSSQLQRTEQSKWRIVRVAVMEAVEMCIGVIEFNFRLHKNLGTADDGRCSAEESSPASSSSGNLAGCNGFTPKNEHHLGVQLKALELLLRLDHSLVRFRLFMSKLDCSHGSDHYHDSSSISGNMSRAPCKCWITSIPEIGTVRSQISELSDRLRGLWD</sequence>
<evidence type="ECO:0000256" key="5">
    <source>
        <dbReference type="SAM" id="MobiDB-lite"/>
    </source>
</evidence>
<keyword evidence="2" id="KW-0238">DNA-binding</keyword>
<evidence type="ECO:0000259" key="6">
    <source>
        <dbReference type="PROSITE" id="PS00463"/>
    </source>
</evidence>
<keyword evidence="1" id="KW-0805">Transcription regulation</keyword>
<gene>
    <name evidence="7" type="ORF">CNMCM8927_003947</name>
</gene>
<evidence type="ECO:0000313" key="7">
    <source>
        <dbReference type="EMBL" id="KAF4207114.1"/>
    </source>
</evidence>
<evidence type="ECO:0000313" key="8">
    <source>
        <dbReference type="Proteomes" id="UP000649114"/>
    </source>
</evidence>
<feature type="region of interest" description="Disordered" evidence="5">
    <location>
        <begin position="76"/>
        <end position="103"/>
    </location>
</feature>
<dbReference type="Gene3D" id="4.10.240.10">
    <property type="entry name" value="Zn(2)-C6 fungal-type DNA-binding domain"/>
    <property type="match status" value="1"/>
</dbReference>
<feature type="compositionally biased region" description="Polar residues" evidence="5">
    <location>
        <begin position="122"/>
        <end position="136"/>
    </location>
</feature>
<feature type="region of interest" description="Disordered" evidence="5">
    <location>
        <begin position="120"/>
        <end position="141"/>
    </location>
</feature>
<dbReference type="SUPFAM" id="SSF57701">
    <property type="entry name" value="Zn2/Cys6 DNA-binding domain"/>
    <property type="match status" value="1"/>
</dbReference>
<evidence type="ECO:0000256" key="1">
    <source>
        <dbReference type="ARBA" id="ARBA00023015"/>
    </source>
</evidence>
<dbReference type="PANTHER" id="PTHR31668">
    <property type="entry name" value="GLUCOSE TRANSPORT TRANSCRIPTION REGULATOR RGT1-RELATED-RELATED"/>
    <property type="match status" value="1"/>
</dbReference>
<accession>A0AAN5YSB7</accession>
<dbReference type="InterPro" id="IPR001138">
    <property type="entry name" value="Zn2Cys6_DnaBD"/>
</dbReference>
<evidence type="ECO:0000256" key="4">
    <source>
        <dbReference type="ARBA" id="ARBA00023242"/>
    </source>
</evidence>
<evidence type="ECO:0000256" key="2">
    <source>
        <dbReference type="ARBA" id="ARBA00023125"/>
    </source>
</evidence>
<dbReference type="PROSITE" id="PS00463">
    <property type="entry name" value="ZN2_CY6_FUNGAL_1"/>
    <property type="match status" value="1"/>
</dbReference>
<feature type="domain" description="Zn(2)-C6 fungal-type" evidence="6">
    <location>
        <begin position="33"/>
        <end position="65"/>
    </location>
</feature>
<keyword evidence="4" id="KW-0539">Nucleus</keyword>
<feature type="compositionally biased region" description="Polar residues" evidence="5">
    <location>
        <begin position="79"/>
        <end position="101"/>
    </location>
</feature>
<dbReference type="GO" id="GO:0003677">
    <property type="term" value="F:DNA binding"/>
    <property type="evidence" value="ECO:0007669"/>
    <property type="project" value="UniProtKB-KW"/>
</dbReference>
<dbReference type="GO" id="GO:0008270">
    <property type="term" value="F:zinc ion binding"/>
    <property type="evidence" value="ECO:0007669"/>
    <property type="project" value="InterPro"/>
</dbReference>
<evidence type="ECO:0000256" key="3">
    <source>
        <dbReference type="ARBA" id="ARBA00023163"/>
    </source>
</evidence>
<feature type="region of interest" description="Disordered" evidence="5">
    <location>
        <begin position="1"/>
        <end position="22"/>
    </location>
</feature>
<dbReference type="GO" id="GO:0000981">
    <property type="term" value="F:DNA-binding transcription factor activity, RNA polymerase II-specific"/>
    <property type="evidence" value="ECO:0007669"/>
    <property type="project" value="InterPro"/>
</dbReference>
<dbReference type="Proteomes" id="UP000649114">
    <property type="component" value="Unassembled WGS sequence"/>
</dbReference>
<dbReference type="EMBL" id="JAAAPU010000022">
    <property type="protein sequence ID" value="KAF4207114.1"/>
    <property type="molecule type" value="Genomic_DNA"/>
</dbReference>
<proteinExistence type="predicted"/>
<comment type="caution">
    <text evidence="7">The sequence shown here is derived from an EMBL/GenBank/DDBJ whole genome shotgun (WGS) entry which is preliminary data.</text>
</comment>
<keyword evidence="3" id="KW-0804">Transcription</keyword>
<dbReference type="InterPro" id="IPR036864">
    <property type="entry name" value="Zn2-C6_fun-type_DNA-bd_sf"/>
</dbReference>
<dbReference type="CDD" id="cd00067">
    <property type="entry name" value="GAL4"/>
    <property type="match status" value="1"/>
</dbReference>
<organism evidence="7 8">
    <name type="scientific">Aspergillus lentulus</name>
    <dbReference type="NCBI Taxonomy" id="293939"/>
    <lineage>
        <taxon>Eukaryota</taxon>
        <taxon>Fungi</taxon>
        <taxon>Dikarya</taxon>
        <taxon>Ascomycota</taxon>
        <taxon>Pezizomycotina</taxon>
        <taxon>Eurotiomycetes</taxon>
        <taxon>Eurotiomycetidae</taxon>
        <taxon>Eurotiales</taxon>
        <taxon>Aspergillaceae</taxon>
        <taxon>Aspergillus</taxon>
        <taxon>Aspergillus subgen. Fumigati</taxon>
    </lineage>
</organism>
<name>A0AAN5YSB7_ASPLE</name>
<protein>
    <recommendedName>
        <fullName evidence="6">Zn(2)-C6 fungal-type domain-containing protein</fullName>
    </recommendedName>
</protein>
<reference evidence="7" key="1">
    <citation type="journal article" date="2020" name="bioRxiv">
        <title>Genomic and phenotypic heterogeneity of clinical isolates of the human pathogens Aspergillus fumigatus, Aspergillus lentulus and Aspergillus fumigatiaffinis.</title>
        <authorList>
            <person name="dos Santos R.A.C."/>
            <person name="Steenwyk J.L."/>
            <person name="Rivero-Menendez O."/>
            <person name="Mead M.E."/>
            <person name="Silva L.P."/>
            <person name="Bastos R.W."/>
            <person name="Alastruey-Izquierdo A."/>
            <person name="Goldman G.H."/>
            <person name="Rokas A."/>
        </authorList>
    </citation>
    <scope>NUCLEOTIDE SEQUENCE</scope>
    <source>
        <strain evidence="7">CNM-CM8927</strain>
    </source>
</reference>
<dbReference type="AlphaFoldDB" id="A0AAN5YSB7"/>